<evidence type="ECO:0000256" key="1">
    <source>
        <dbReference type="SAM" id="MobiDB-lite"/>
    </source>
</evidence>
<dbReference type="RefSeq" id="WP_310094228.1">
    <property type="nucleotide sequence ID" value="NZ_JAVDTT010000003.1"/>
</dbReference>
<feature type="signal peptide" evidence="2">
    <location>
        <begin position="1"/>
        <end position="17"/>
    </location>
</feature>
<comment type="caution">
    <text evidence="3">The sequence shown here is derived from an EMBL/GenBank/DDBJ whole genome shotgun (WGS) entry which is preliminary data.</text>
</comment>
<name>A0ABU1RVN9_9GAMM</name>
<evidence type="ECO:0000313" key="3">
    <source>
        <dbReference type="EMBL" id="MDR6842355.1"/>
    </source>
</evidence>
<sequence length="134" mass="13638">MKLKALFLVAAATLTLAACKPAEKPAEEAPTAETAPAAEATAPAAEPAAPAAPAPVADTATASTGVPECDTYLEKVYACISDKVPEAQRAAMKQGIEQTQSGWSTVTDKTALATQCKTAMEQAKTSFGAMGCTF</sequence>
<dbReference type="PROSITE" id="PS51257">
    <property type="entry name" value="PROKAR_LIPOPROTEIN"/>
    <property type="match status" value="1"/>
</dbReference>
<protein>
    <submittedName>
        <fullName evidence="3">3-oxoacyl-ACP reductase-like protein</fullName>
    </submittedName>
</protein>
<dbReference type="EMBL" id="JAVDTT010000003">
    <property type="protein sequence ID" value="MDR6842355.1"/>
    <property type="molecule type" value="Genomic_DNA"/>
</dbReference>
<feature type="chain" id="PRO_5045606834" evidence="2">
    <location>
        <begin position="18"/>
        <end position="134"/>
    </location>
</feature>
<reference evidence="3 4" key="1">
    <citation type="submission" date="2023-07" db="EMBL/GenBank/DDBJ databases">
        <title>Sorghum-associated microbial communities from plants grown in Nebraska, USA.</title>
        <authorList>
            <person name="Schachtman D."/>
        </authorList>
    </citation>
    <scope>NUCLEOTIDE SEQUENCE [LARGE SCALE GENOMIC DNA]</scope>
    <source>
        <strain evidence="3 4">BE107</strain>
    </source>
</reference>
<feature type="compositionally biased region" description="Low complexity" evidence="1">
    <location>
        <begin position="28"/>
        <end position="62"/>
    </location>
</feature>
<feature type="region of interest" description="Disordered" evidence="1">
    <location>
        <begin position="22"/>
        <end position="63"/>
    </location>
</feature>
<accession>A0ABU1RVN9</accession>
<keyword evidence="4" id="KW-1185">Reference proteome</keyword>
<dbReference type="Proteomes" id="UP001254759">
    <property type="component" value="Unassembled WGS sequence"/>
</dbReference>
<evidence type="ECO:0000313" key="4">
    <source>
        <dbReference type="Proteomes" id="UP001254759"/>
    </source>
</evidence>
<keyword evidence="2" id="KW-0732">Signal</keyword>
<evidence type="ECO:0000256" key="2">
    <source>
        <dbReference type="SAM" id="SignalP"/>
    </source>
</evidence>
<proteinExistence type="predicted"/>
<gene>
    <name evidence="3" type="ORF">J2W94_002649</name>
</gene>
<organism evidence="3 4">
    <name type="scientific">Pseudoxanthomonas sacheonensis</name>
    <dbReference type="NCBI Taxonomy" id="443615"/>
    <lineage>
        <taxon>Bacteria</taxon>
        <taxon>Pseudomonadati</taxon>
        <taxon>Pseudomonadota</taxon>
        <taxon>Gammaproteobacteria</taxon>
        <taxon>Lysobacterales</taxon>
        <taxon>Lysobacteraceae</taxon>
        <taxon>Pseudoxanthomonas</taxon>
    </lineage>
</organism>